<dbReference type="PANTHER" id="PTHR30481">
    <property type="entry name" value="DNA ADENINE METHYLASE"/>
    <property type="match status" value="1"/>
</dbReference>
<evidence type="ECO:0000256" key="2">
    <source>
        <dbReference type="ARBA" id="ARBA00011900"/>
    </source>
</evidence>
<dbReference type="InterPro" id="IPR012263">
    <property type="entry name" value="M_m6A_EcoRV"/>
</dbReference>
<dbReference type="InterPro" id="IPR029063">
    <property type="entry name" value="SAM-dependent_MTases_sf"/>
</dbReference>
<dbReference type="InterPro" id="IPR012327">
    <property type="entry name" value="MeTrfase_D12"/>
</dbReference>
<dbReference type="PANTHER" id="PTHR30481:SF3">
    <property type="entry name" value="DNA ADENINE METHYLASE"/>
    <property type="match status" value="1"/>
</dbReference>
<keyword evidence="9" id="KW-1185">Reference proteome</keyword>
<dbReference type="STRING" id="162209.IJ22_17970"/>
<keyword evidence="4 7" id="KW-0808">Transferase</keyword>
<dbReference type="Gene3D" id="1.10.1020.10">
    <property type="entry name" value="Adenine-specific Methyltransferase, Domain 2"/>
    <property type="match status" value="1"/>
</dbReference>
<dbReference type="InterPro" id="IPR023095">
    <property type="entry name" value="Ade_MeTrfase_dom_2"/>
</dbReference>
<keyword evidence="5 7" id="KW-0949">S-adenosyl-L-methionine</keyword>
<dbReference type="InterPro" id="IPR002052">
    <property type="entry name" value="DNA_methylase_N6_adenine_CS"/>
</dbReference>
<evidence type="ECO:0000256" key="3">
    <source>
        <dbReference type="ARBA" id="ARBA00022603"/>
    </source>
</evidence>
<dbReference type="PRINTS" id="PR00505">
    <property type="entry name" value="D12N6MTFRASE"/>
</dbReference>
<evidence type="ECO:0000256" key="5">
    <source>
        <dbReference type="ARBA" id="ARBA00022691"/>
    </source>
</evidence>
<dbReference type="GO" id="GO:0009307">
    <property type="term" value="P:DNA restriction-modification system"/>
    <property type="evidence" value="ECO:0007669"/>
    <property type="project" value="InterPro"/>
</dbReference>
<reference evidence="8 9" key="2">
    <citation type="journal article" date="2016" name="Genome Announc.">
        <title>Complete Genome Sequences of Two Interactive Moderate Thermophiles, Paenibacillus napthalenovorans 32O-Y and Paenibacillus sp. 32O-W.</title>
        <authorList>
            <person name="Butler R.R.III."/>
            <person name="Wang J."/>
            <person name="Stark B.C."/>
            <person name="Pombert J.F."/>
        </authorList>
    </citation>
    <scope>NUCLEOTIDE SEQUENCE [LARGE SCALE GENOMIC DNA]</scope>
    <source>
        <strain evidence="8 9">32O-Y</strain>
    </source>
</reference>
<dbReference type="PATRIC" id="fig|162209.4.peg.1905"/>
<name>A0A0U2IM76_9BACL</name>
<accession>A0A0U2IM76</accession>
<dbReference type="GO" id="GO:0006298">
    <property type="term" value="P:mismatch repair"/>
    <property type="evidence" value="ECO:0007669"/>
    <property type="project" value="TreeGrafter"/>
</dbReference>
<evidence type="ECO:0000256" key="6">
    <source>
        <dbReference type="ARBA" id="ARBA00047942"/>
    </source>
</evidence>
<evidence type="ECO:0000313" key="9">
    <source>
        <dbReference type="Proteomes" id="UP000061660"/>
    </source>
</evidence>
<sequence>MNKKYIKSPMNYIGGKYKLLPQLLPLFPENIGTFVDLFAGGCNVGINIEAKKVICNDKEQAIINLYNECKKHSSEVMLEILDKTIKKYELSKTNQEGYLKLRNDYNSGNRSWYMFYALLTHSFNNQFRFNSKGEFNMSFGKNRSSFNPTLRRHFIAFVNILKQKNIVFTNKDYKKLTIGKLKEGDFVYCDPPYLITTATYNEQGGWTEKDEKELLYMLDYLDIHKVKFALSNVLIHKGKENKILQEWSNKYKVHKMDYNYANCNYQSKIKNKDSTIEVLITNY</sequence>
<protein>
    <recommendedName>
        <fullName evidence="2 7">Site-specific DNA-methyltransferase (adenine-specific)</fullName>
        <ecNumber evidence="2 7">2.1.1.72</ecNumber>
    </recommendedName>
</protein>
<dbReference type="AlphaFoldDB" id="A0A0U2IM76"/>
<reference evidence="9" key="1">
    <citation type="submission" date="2015-12" db="EMBL/GenBank/DDBJ databases">
        <title>Complete genome sequences of two moderately thermophilic Paenibacillus species.</title>
        <authorList>
            <person name="Butler R.III."/>
            <person name="Wang J."/>
            <person name="Stark B.C."/>
            <person name="Pombert J.-F."/>
        </authorList>
    </citation>
    <scope>NUCLEOTIDE SEQUENCE [LARGE SCALE GENOMIC DNA]</scope>
    <source>
        <strain evidence="9">32O-Y</strain>
    </source>
</reference>
<dbReference type="EC" id="2.1.1.72" evidence="2 7"/>
<evidence type="ECO:0000256" key="4">
    <source>
        <dbReference type="ARBA" id="ARBA00022679"/>
    </source>
</evidence>
<evidence type="ECO:0000256" key="7">
    <source>
        <dbReference type="RuleBase" id="RU361257"/>
    </source>
</evidence>
<proteinExistence type="inferred from homology"/>
<evidence type="ECO:0000256" key="1">
    <source>
        <dbReference type="ARBA" id="ARBA00006594"/>
    </source>
</evidence>
<dbReference type="NCBIfam" id="TIGR00571">
    <property type="entry name" value="dam"/>
    <property type="match status" value="1"/>
</dbReference>
<dbReference type="REBASE" id="134211">
    <property type="entry name" value="M2.Pna32ORF17960P"/>
</dbReference>
<comment type="similarity">
    <text evidence="1 7">Belongs to the N(4)/N(6)-methyltransferase family.</text>
</comment>
<dbReference type="GO" id="GO:1904047">
    <property type="term" value="F:S-adenosyl-L-methionine binding"/>
    <property type="evidence" value="ECO:0007669"/>
    <property type="project" value="TreeGrafter"/>
</dbReference>
<evidence type="ECO:0000313" key="8">
    <source>
        <dbReference type="EMBL" id="ALS22171.1"/>
    </source>
</evidence>
<dbReference type="SUPFAM" id="SSF53335">
    <property type="entry name" value="S-adenosyl-L-methionine-dependent methyltransferases"/>
    <property type="match status" value="1"/>
</dbReference>
<dbReference type="RefSeq" id="WP_201023606.1">
    <property type="nucleotide sequence ID" value="NZ_CP013652.1"/>
</dbReference>
<dbReference type="EMBL" id="CP013652">
    <property type="protein sequence ID" value="ALS22171.1"/>
    <property type="molecule type" value="Genomic_DNA"/>
</dbReference>
<dbReference type="PROSITE" id="PS00092">
    <property type="entry name" value="N6_MTASE"/>
    <property type="match status" value="1"/>
</dbReference>
<dbReference type="Gene3D" id="3.40.50.150">
    <property type="entry name" value="Vaccinia Virus protein VP39"/>
    <property type="match status" value="1"/>
</dbReference>
<dbReference type="GO" id="GO:0009007">
    <property type="term" value="F:site-specific DNA-methyltransferase (adenine-specific) activity"/>
    <property type="evidence" value="ECO:0007669"/>
    <property type="project" value="UniProtKB-UniRule"/>
</dbReference>
<comment type="catalytic activity">
    <reaction evidence="6 7">
        <text>a 2'-deoxyadenosine in DNA + S-adenosyl-L-methionine = an N(6)-methyl-2'-deoxyadenosine in DNA + S-adenosyl-L-homocysteine + H(+)</text>
        <dbReference type="Rhea" id="RHEA:15197"/>
        <dbReference type="Rhea" id="RHEA-COMP:12418"/>
        <dbReference type="Rhea" id="RHEA-COMP:12419"/>
        <dbReference type="ChEBI" id="CHEBI:15378"/>
        <dbReference type="ChEBI" id="CHEBI:57856"/>
        <dbReference type="ChEBI" id="CHEBI:59789"/>
        <dbReference type="ChEBI" id="CHEBI:90615"/>
        <dbReference type="ChEBI" id="CHEBI:90616"/>
        <dbReference type="EC" id="2.1.1.72"/>
    </reaction>
</comment>
<dbReference type="GO" id="GO:0032259">
    <property type="term" value="P:methylation"/>
    <property type="evidence" value="ECO:0007669"/>
    <property type="project" value="UniProtKB-KW"/>
</dbReference>
<dbReference type="Pfam" id="PF02086">
    <property type="entry name" value="MethyltransfD12"/>
    <property type="match status" value="1"/>
</dbReference>
<gene>
    <name evidence="8" type="ORF">IJ22_17970</name>
</gene>
<dbReference type="Proteomes" id="UP000061660">
    <property type="component" value="Chromosome"/>
</dbReference>
<organism evidence="8 9">
    <name type="scientific">Paenibacillus naphthalenovorans</name>
    <dbReference type="NCBI Taxonomy" id="162209"/>
    <lineage>
        <taxon>Bacteria</taxon>
        <taxon>Bacillati</taxon>
        <taxon>Bacillota</taxon>
        <taxon>Bacilli</taxon>
        <taxon>Bacillales</taxon>
        <taxon>Paenibacillaceae</taxon>
        <taxon>Paenibacillus</taxon>
    </lineage>
</organism>
<keyword evidence="3 7" id="KW-0489">Methyltransferase</keyword>
<dbReference type="KEGG" id="pnp:IJ22_17970"/>
<dbReference type="PIRSF" id="PIRSF000398">
    <property type="entry name" value="M_m6A_EcoRV"/>
    <property type="match status" value="1"/>
</dbReference>
<dbReference type="GO" id="GO:0043565">
    <property type="term" value="F:sequence-specific DNA binding"/>
    <property type="evidence" value="ECO:0007669"/>
    <property type="project" value="TreeGrafter"/>
</dbReference>